<sequence length="155" mass="17634">MKLIILNRKEPNMPKYVWREKFNERGNSRMEKVDFLPLGTVVILNGSIKKVMIAQRAVYVPANEDETDVKYFEYGAVLYPEGLVDGQLVYFNSEDVYKVIAVGYTDADDELLVEEINEALEKVENEPKKVTKIAENSSSTVDPFSGLSEKFDKGE</sequence>
<feature type="region of interest" description="Disordered" evidence="1">
    <location>
        <begin position="134"/>
        <end position="155"/>
    </location>
</feature>
<reference evidence="2 3" key="1">
    <citation type="submission" date="2019-04" db="EMBL/GenBank/DDBJ databases">
        <title>Microbes associate with the intestines of laboratory mice.</title>
        <authorList>
            <person name="Navarre W."/>
            <person name="Wong E."/>
            <person name="Huang K."/>
            <person name="Tropini C."/>
            <person name="Ng K."/>
            <person name="Yu B."/>
        </authorList>
    </citation>
    <scope>NUCLEOTIDE SEQUENCE [LARGE SCALE GENOMIC DNA]</scope>
    <source>
        <strain evidence="2 3">NM26_J9</strain>
    </source>
</reference>
<accession>A0A4S2EFA9</accession>
<name>A0A4S2EFA9_9LACO</name>
<dbReference type="AlphaFoldDB" id="A0A4S2EFA9"/>
<dbReference type="Pfam" id="PF13780">
    <property type="entry name" value="DUF4176"/>
    <property type="match status" value="1"/>
</dbReference>
<evidence type="ECO:0000313" key="2">
    <source>
        <dbReference type="EMBL" id="TGY52481.1"/>
    </source>
</evidence>
<dbReference type="EMBL" id="SRYK01000079">
    <property type="protein sequence ID" value="TGY52481.1"/>
    <property type="molecule type" value="Genomic_DNA"/>
</dbReference>
<dbReference type="InterPro" id="IPR025233">
    <property type="entry name" value="DUF4176"/>
</dbReference>
<organism evidence="2 3">
    <name type="scientific">Ligilactobacillus murinus</name>
    <dbReference type="NCBI Taxonomy" id="1622"/>
    <lineage>
        <taxon>Bacteria</taxon>
        <taxon>Bacillati</taxon>
        <taxon>Bacillota</taxon>
        <taxon>Bacilli</taxon>
        <taxon>Lactobacillales</taxon>
        <taxon>Lactobacillaceae</taxon>
        <taxon>Ligilactobacillus</taxon>
    </lineage>
</organism>
<evidence type="ECO:0000256" key="1">
    <source>
        <dbReference type="SAM" id="MobiDB-lite"/>
    </source>
</evidence>
<evidence type="ECO:0000313" key="3">
    <source>
        <dbReference type="Proteomes" id="UP000306855"/>
    </source>
</evidence>
<proteinExistence type="predicted"/>
<protein>
    <submittedName>
        <fullName evidence="2">DUF4176 domain-containing protein</fullName>
    </submittedName>
</protein>
<comment type="caution">
    <text evidence="2">The sequence shown here is derived from an EMBL/GenBank/DDBJ whole genome shotgun (WGS) entry which is preliminary data.</text>
</comment>
<gene>
    <name evidence="2" type="ORF">E5340_10440</name>
</gene>
<dbReference type="Proteomes" id="UP000306855">
    <property type="component" value="Unassembled WGS sequence"/>
</dbReference>